<dbReference type="InterPro" id="IPR015910">
    <property type="entry name" value="I/U_nuclsd_hydro_CS"/>
</dbReference>
<dbReference type="OrthoDB" id="9797882at2"/>
<proteinExistence type="predicted"/>
<dbReference type="InterPro" id="IPR001910">
    <property type="entry name" value="Inosine/uridine_hydrolase_dom"/>
</dbReference>
<sequence>MAKRTFIIDCDTGTDDAIAIIAALYSQEIELAAITSVNGNVSHQYTSQNNLNLMEYLGADIMVARGAEKPLFLRAPYYGDTHGRTGLGDIVLPTAVDSDFAKENAIEVIRRYADERNGELELLVIGPMTNIAIALSLYPDIAEKIKHIWFMGGAVKGGNVSTASEFNIWVDPVAARLVLASGIPCTMVGLDVTELAIMNHQDAEVLRSMGTRAALLTADILDYMFRRHEKGGEAAVMHDALALAAALCPQCLICNDYFVDVECMDSYTVGHTAVDLRNKLGRKPNVKVAMDIHVDLFKEWLIGCIGNSREL</sequence>
<evidence type="ECO:0000256" key="1">
    <source>
        <dbReference type="ARBA" id="ARBA00022801"/>
    </source>
</evidence>
<dbReference type="InterPro" id="IPR036452">
    <property type="entry name" value="Ribo_hydro-like"/>
</dbReference>
<feature type="domain" description="Inosine/uridine-preferring nucleoside hydrolase" evidence="3">
    <location>
        <begin position="7"/>
        <end position="299"/>
    </location>
</feature>
<dbReference type="PANTHER" id="PTHR12304:SF4">
    <property type="entry name" value="URIDINE NUCLEOSIDASE"/>
    <property type="match status" value="1"/>
</dbReference>
<keyword evidence="1 4" id="KW-0378">Hydrolase</keyword>
<dbReference type="SUPFAM" id="SSF53590">
    <property type="entry name" value="Nucleoside hydrolase"/>
    <property type="match status" value="1"/>
</dbReference>
<dbReference type="Gene3D" id="3.90.245.10">
    <property type="entry name" value="Ribonucleoside hydrolase-like"/>
    <property type="match status" value="1"/>
</dbReference>
<accession>A0A2M8Z9F5</accession>
<gene>
    <name evidence="4" type="ORF">H171_3632</name>
</gene>
<dbReference type="GO" id="GO:0045437">
    <property type="term" value="F:uridine nucleosidase activity"/>
    <property type="evidence" value="ECO:0007669"/>
    <property type="project" value="UniProtKB-ARBA"/>
</dbReference>
<evidence type="ECO:0000259" key="3">
    <source>
        <dbReference type="Pfam" id="PF01156"/>
    </source>
</evidence>
<reference evidence="4 5" key="1">
    <citation type="submission" date="2017-11" db="EMBL/GenBank/DDBJ databases">
        <title>Understudied soil microbes with underappreciated capabilities: Untangling the Clostridium saccharolyticum group.</title>
        <authorList>
            <person name="Leschine S."/>
        </authorList>
    </citation>
    <scope>NUCLEOTIDE SEQUENCE [LARGE SCALE GENOMIC DNA]</scope>
    <source>
        <strain evidence="4 5">18A</strain>
    </source>
</reference>
<protein>
    <submittedName>
        <fullName evidence="4">Pyrimidine-specific ribonucleoside hydrolase/non-specific riboncleoside hydrolase</fullName>
    </submittedName>
</protein>
<organism evidence="4 5">
    <name type="scientific">[Clostridium] celerecrescens 18A</name>
    <dbReference type="NCBI Taxonomy" id="1286362"/>
    <lineage>
        <taxon>Bacteria</taxon>
        <taxon>Bacillati</taxon>
        <taxon>Bacillota</taxon>
        <taxon>Clostridia</taxon>
        <taxon>Lachnospirales</taxon>
        <taxon>Lachnospiraceae</taxon>
        <taxon>Lacrimispora</taxon>
    </lineage>
</organism>
<keyword evidence="2" id="KW-0326">Glycosidase</keyword>
<dbReference type="EMBL" id="PGET01000001">
    <property type="protein sequence ID" value="PJJ30063.1"/>
    <property type="molecule type" value="Genomic_DNA"/>
</dbReference>
<dbReference type="GO" id="GO:0008477">
    <property type="term" value="F:purine nucleosidase activity"/>
    <property type="evidence" value="ECO:0007669"/>
    <property type="project" value="TreeGrafter"/>
</dbReference>
<evidence type="ECO:0000256" key="2">
    <source>
        <dbReference type="ARBA" id="ARBA00023295"/>
    </source>
</evidence>
<comment type="caution">
    <text evidence="4">The sequence shown here is derived from an EMBL/GenBank/DDBJ whole genome shotgun (WGS) entry which is preliminary data.</text>
</comment>
<dbReference type="Pfam" id="PF01156">
    <property type="entry name" value="IU_nuc_hydro"/>
    <property type="match status" value="1"/>
</dbReference>
<dbReference type="Proteomes" id="UP000231092">
    <property type="component" value="Unassembled WGS sequence"/>
</dbReference>
<dbReference type="GO" id="GO:0005829">
    <property type="term" value="C:cytosol"/>
    <property type="evidence" value="ECO:0007669"/>
    <property type="project" value="TreeGrafter"/>
</dbReference>
<evidence type="ECO:0000313" key="5">
    <source>
        <dbReference type="Proteomes" id="UP000231092"/>
    </source>
</evidence>
<dbReference type="PROSITE" id="PS01247">
    <property type="entry name" value="IUNH"/>
    <property type="match status" value="1"/>
</dbReference>
<dbReference type="AlphaFoldDB" id="A0A2M8Z9F5"/>
<dbReference type="GO" id="GO:0006152">
    <property type="term" value="P:purine nucleoside catabolic process"/>
    <property type="evidence" value="ECO:0007669"/>
    <property type="project" value="TreeGrafter"/>
</dbReference>
<name>A0A2M8Z9F5_9FIRM</name>
<evidence type="ECO:0000313" key="4">
    <source>
        <dbReference type="EMBL" id="PJJ30063.1"/>
    </source>
</evidence>
<dbReference type="InterPro" id="IPR023186">
    <property type="entry name" value="IUNH"/>
</dbReference>
<dbReference type="RefSeq" id="WP_157803185.1">
    <property type="nucleotide sequence ID" value="NZ_PGET01000001.1"/>
</dbReference>
<dbReference type="PANTHER" id="PTHR12304">
    <property type="entry name" value="INOSINE-URIDINE PREFERRING NUCLEOSIDE HYDROLASE"/>
    <property type="match status" value="1"/>
</dbReference>